<evidence type="ECO:0000313" key="2">
    <source>
        <dbReference type="EMBL" id="GAA0604053.1"/>
    </source>
</evidence>
<keyword evidence="1" id="KW-0472">Membrane</keyword>
<comment type="caution">
    <text evidence="2">The sequence shown here is derived from an EMBL/GenBank/DDBJ whole genome shotgun (WGS) entry which is preliminary data.</text>
</comment>
<dbReference type="EMBL" id="BAAAHE010000002">
    <property type="protein sequence ID" value="GAA0604053.1"/>
    <property type="molecule type" value="Genomic_DNA"/>
</dbReference>
<dbReference type="Proteomes" id="UP001500957">
    <property type="component" value="Unassembled WGS sequence"/>
</dbReference>
<evidence type="ECO:0000313" key="3">
    <source>
        <dbReference type="Proteomes" id="UP001500957"/>
    </source>
</evidence>
<feature type="transmembrane region" description="Helical" evidence="1">
    <location>
        <begin position="35"/>
        <end position="56"/>
    </location>
</feature>
<protein>
    <submittedName>
        <fullName evidence="2">Uncharacterized protein</fullName>
    </submittedName>
</protein>
<gene>
    <name evidence="2" type="ORF">GCM10009547_02230</name>
</gene>
<reference evidence="2 3" key="1">
    <citation type="journal article" date="2019" name="Int. J. Syst. Evol. Microbiol.">
        <title>The Global Catalogue of Microorganisms (GCM) 10K type strain sequencing project: providing services to taxonomists for standard genome sequencing and annotation.</title>
        <authorList>
            <consortium name="The Broad Institute Genomics Platform"/>
            <consortium name="The Broad Institute Genome Sequencing Center for Infectious Disease"/>
            <person name="Wu L."/>
            <person name="Ma J."/>
        </authorList>
    </citation>
    <scope>NUCLEOTIDE SEQUENCE [LARGE SCALE GENOMIC DNA]</scope>
    <source>
        <strain evidence="2 3">JCM 10671</strain>
    </source>
</reference>
<keyword evidence="3" id="KW-1185">Reference proteome</keyword>
<proteinExistence type="predicted"/>
<dbReference type="RefSeq" id="WP_344600678.1">
    <property type="nucleotide sequence ID" value="NZ_BAAAHE010000002.1"/>
</dbReference>
<keyword evidence="1" id="KW-0812">Transmembrane</keyword>
<accession>A0ABN1G4P6</accession>
<keyword evidence="1" id="KW-1133">Transmembrane helix</keyword>
<organism evidence="2 3">
    <name type="scientific">Sporichthya brevicatena</name>
    <dbReference type="NCBI Taxonomy" id="171442"/>
    <lineage>
        <taxon>Bacteria</taxon>
        <taxon>Bacillati</taxon>
        <taxon>Actinomycetota</taxon>
        <taxon>Actinomycetes</taxon>
        <taxon>Sporichthyales</taxon>
        <taxon>Sporichthyaceae</taxon>
        <taxon>Sporichthya</taxon>
    </lineage>
</organism>
<sequence>MYLGYAVLAGLGAALFLTGTGMVSSETVYDDQVPGIDLAILGAVLANAAGVLLLLAGRRSVTARRIAVLGAVPTTQERTAVVAAPASSVLLTGGEGLAHFHRADCAMAAGRDWPALDRSAHERAGRTACGVCRP</sequence>
<name>A0ABN1G4P6_9ACTN</name>
<evidence type="ECO:0000256" key="1">
    <source>
        <dbReference type="SAM" id="Phobius"/>
    </source>
</evidence>